<dbReference type="EMBL" id="CP003557">
    <property type="protein sequence ID" value="AFN74915.1"/>
    <property type="molecule type" value="Genomic_DNA"/>
</dbReference>
<dbReference type="SUPFAM" id="SSF56925">
    <property type="entry name" value="OMPA-like"/>
    <property type="match status" value="1"/>
</dbReference>
<evidence type="ECO:0000256" key="1">
    <source>
        <dbReference type="ARBA" id="ARBA00022729"/>
    </source>
</evidence>
<organism evidence="4 5">
    <name type="scientific">Melioribacter roseus (strain DSM 23840 / JCM 17771 / VKM B-2668 / P3M-2)</name>
    <dbReference type="NCBI Taxonomy" id="1191523"/>
    <lineage>
        <taxon>Bacteria</taxon>
        <taxon>Pseudomonadati</taxon>
        <taxon>Ignavibacteriota</taxon>
        <taxon>Ignavibacteria</taxon>
        <taxon>Ignavibacteriales</taxon>
        <taxon>Melioribacteraceae</taxon>
        <taxon>Melioribacter</taxon>
    </lineage>
</organism>
<dbReference type="InterPro" id="IPR027385">
    <property type="entry name" value="Beta-barrel_OMP"/>
</dbReference>
<dbReference type="HOGENOM" id="CLU_1508895_0_0_10"/>
<feature type="chain" id="PRO_5003707150" description="Outer membrane protein beta-barrel domain-containing protein" evidence="2">
    <location>
        <begin position="21"/>
        <end position="178"/>
    </location>
</feature>
<feature type="signal peptide" evidence="2">
    <location>
        <begin position="1"/>
        <end position="20"/>
    </location>
</feature>
<dbReference type="OrthoDB" id="1523959at2"/>
<sequence length="178" mass="19759">MLRKLIALFFAVVMTSGIYAQTIAIGPQLGYHKSEDAEGSVMLGAAGRFYLARSLALEASINYRTEEYDGGALKTTMYPVMVSGMLYFFPLLYGTVGAGWYNTKIDYAEEFNLLGLRDETKSEFGYHIGLGAELGIGNLILTGDVRYVFLDLKLDRLPGINEFKNNFYIITAGVLFEL</sequence>
<dbReference type="KEGG" id="mro:MROS_1681"/>
<dbReference type="Proteomes" id="UP000009011">
    <property type="component" value="Chromosome"/>
</dbReference>
<evidence type="ECO:0000313" key="5">
    <source>
        <dbReference type="Proteomes" id="UP000009011"/>
    </source>
</evidence>
<dbReference type="AlphaFoldDB" id="I6Z6Y9"/>
<proteinExistence type="predicted"/>
<reference evidence="4 5" key="1">
    <citation type="journal article" date="2013" name="PLoS ONE">
        <title>Genomic analysis of Melioribacter roseus, facultatively anaerobic organotrophic bacterium representing a novel deep lineage within Bacteriodetes/Chlorobi group.</title>
        <authorList>
            <person name="Kadnikov V.V."/>
            <person name="Mardanov A.V."/>
            <person name="Podosokorskaya O.A."/>
            <person name="Gavrilov S.N."/>
            <person name="Kublanov I.V."/>
            <person name="Beletsky A.V."/>
            <person name="Bonch-Osmolovskaya E.A."/>
            <person name="Ravin N.V."/>
        </authorList>
    </citation>
    <scope>NUCLEOTIDE SEQUENCE [LARGE SCALE GENOMIC DNA]</scope>
    <source>
        <strain evidence="5">JCM 17771 / P3M-2</strain>
    </source>
</reference>
<dbReference type="Pfam" id="PF13505">
    <property type="entry name" value="OMP_b-brl"/>
    <property type="match status" value="1"/>
</dbReference>
<dbReference type="STRING" id="1191523.MROS_1681"/>
<protein>
    <recommendedName>
        <fullName evidence="3">Outer membrane protein beta-barrel domain-containing protein</fullName>
    </recommendedName>
</protein>
<dbReference type="Gene3D" id="2.40.160.20">
    <property type="match status" value="1"/>
</dbReference>
<keyword evidence="1 2" id="KW-0732">Signal</keyword>
<evidence type="ECO:0000259" key="3">
    <source>
        <dbReference type="Pfam" id="PF13505"/>
    </source>
</evidence>
<evidence type="ECO:0000256" key="2">
    <source>
        <dbReference type="SAM" id="SignalP"/>
    </source>
</evidence>
<keyword evidence="5" id="KW-1185">Reference proteome</keyword>
<gene>
    <name evidence="4" type="ordered locus">MROS_1681</name>
</gene>
<dbReference type="InterPro" id="IPR011250">
    <property type="entry name" value="OMP/PagP_B-barrel"/>
</dbReference>
<name>I6Z6Y9_MELRP</name>
<dbReference type="RefSeq" id="WP_014856349.1">
    <property type="nucleotide sequence ID" value="NC_018178.1"/>
</dbReference>
<accession>I6Z6Y9</accession>
<feature type="domain" description="Outer membrane protein beta-barrel" evidence="3">
    <location>
        <begin position="24"/>
        <end position="174"/>
    </location>
</feature>
<evidence type="ECO:0000313" key="4">
    <source>
        <dbReference type="EMBL" id="AFN74915.1"/>
    </source>
</evidence>